<proteinExistence type="predicted"/>
<dbReference type="AlphaFoldDB" id="A0A1F4XWR9"/>
<protein>
    <recommendedName>
        <fullName evidence="4">Cell division protein FtsL</fullName>
    </recommendedName>
</protein>
<dbReference type="Proteomes" id="UP000178585">
    <property type="component" value="Unassembled WGS sequence"/>
</dbReference>
<dbReference type="STRING" id="1797245.A2949_02885"/>
<evidence type="ECO:0000256" key="1">
    <source>
        <dbReference type="SAM" id="Phobius"/>
    </source>
</evidence>
<name>A0A1F4XWR9_9BACT</name>
<comment type="caution">
    <text evidence="2">The sequence shown here is derived from an EMBL/GenBank/DDBJ whole genome shotgun (WGS) entry which is preliminary data.</text>
</comment>
<sequence>MRILSFYNSYIGRTIALLAGVVALSAFLYGGFLLGAVAHVAGRTQAEHKVRSLSVEVGVLESHYLAHTKALSPTRAADLGFVAPVAVTTVYASAHPGLTLR</sequence>
<evidence type="ECO:0000313" key="3">
    <source>
        <dbReference type="Proteomes" id="UP000178585"/>
    </source>
</evidence>
<reference evidence="2 3" key="1">
    <citation type="journal article" date="2016" name="Nat. Commun.">
        <title>Thousands of microbial genomes shed light on interconnected biogeochemical processes in an aquifer system.</title>
        <authorList>
            <person name="Anantharaman K."/>
            <person name="Brown C.T."/>
            <person name="Hug L.A."/>
            <person name="Sharon I."/>
            <person name="Castelle C.J."/>
            <person name="Probst A.J."/>
            <person name="Thomas B.C."/>
            <person name="Singh A."/>
            <person name="Wilkins M.J."/>
            <person name="Karaoz U."/>
            <person name="Brodie E.L."/>
            <person name="Williams K.H."/>
            <person name="Hubbard S.S."/>
            <person name="Banfield J.F."/>
        </authorList>
    </citation>
    <scope>NUCLEOTIDE SEQUENCE [LARGE SCALE GENOMIC DNA]</scope>
</reference>
<accession>A0A1F4XWR9</accession>
<organism evidence="2 3">
    <name type="scientific">Candidatus Adlerbacteria bacterium RIFCSPLOWO2_01_FULL_54_21b</name>
    <dbReference type="NCBI Taxonomy" id="1797245"/>
    <lineage>
        <taxon>Bacteria</taxon>
        <taxon>Candidatus Adleribacteriota</taxon>
    </lineage>
</organism>
<evidence type="ECO:0008006" key="4">
    <source>
        <dbReference type="Google" id="ProtNLM"/>
    </source>
</evidence>
<keyword evidence="1" id="KW-0812">Transmembrane</keyword>
<gene>
    <name evidence="2" type="ORF">A2949_02885</name>
</gene>
<keyword evidence="1" id="KW-1133">Transmembrane helix</keyword>
<dbReference type="EMBL" id="MEWZ01000032">
    <property type="protein sequence ID" value="OGC86074.1"/>
    <property type="molecule type" value="Genomic_DNA"/>
</dbReference>
<feature type="transmembrane region" description="Helical" evidence="1">
    <location>
        <begin position="15"/>
        <end position="41"/>
    </location>
</feature>
<evidence type="ECO:0000313" key="2">
    <source>
        <dbReference type="EMBL" id="OGC86074.1"/>
    </source>
</evidence>
<keyword evidence="1" id="KW-0472">Membrane</keyword>